<name>A0ABW3N1T0_9MICO</name>
<feature type="domain" description="ABC transporter" evidence="8">
    <location>
        <begin position="351"/>
        <end position="584"/>
    </location>
</feature>
<evidence type="ECO:0000313" key="11">
    <source>
        <dbReference type="Proteomes" id="UP001597046"/>
    </source>
</evidence>
<accession>A0ABW3N1T0</accession>
<evidence type="ECO:0000256" key="4">
    <source>
        <dbReference type="ARBA" id="ARBA00022840"/>
    </source>
</evidence>
<keyword evidence="2 7" id="KW-0812">Transmembrane</keyword>
<comment type="subcellular location">
    <subcellularLocation>
        <location evidence="1">Cell membrane</location>
        <topology evidence="1">Multi-pass membrane protein</topology>
    </subcellularLocation>
</comment>
<keyword evidence="3" id="KW-0547">Nucleotide-binding</keyword>
<dbReference type="PROSITE" id="PS50893">
    <property type="entry name" value="ABC_TRANSPORTER_2"/>
    <property type="match status" value="1"/>
</dbReference>
<dbReference type="InterPro" id="IPR039421">
    <property type="entry name" value="Type_1_exporter"/>
</dbReference>
<dbReference type="InterPro" id="IPR003439">
    <property type="entry name" value="ABC_transporter-like_ATP-bd"/>
</dbReference>
<dbReference type="CDD" id="cd18564">
    <property type="entry name" value="ABC_6TM_exporter_like"/>
    <property type="match status" value="1"/>
</dbReference>
<feature type="transmembrane region" description="Helical" evidence="7">
    <location>
        <begin position="174"/>
        <end position="192"/>
    </location>
</feature>
<keyword evidence="5 7" id="KW-1133">Transmembrane helix</keyword>
<keyword evidence="4 10" id="KW-0067">ATP-binding</keyword>
<evidence type="ECO:0000313" key="10">
    <source>
        <dbReference type="EMBL" id="MFD1056801.1"/>
    </source>
</evidence>
<organism evidence="10 11">
    <name type="scientific">Terrabacter terrigena</name>
    <dbReference type="NCBI Taxonomy" id="574718"/>
    <lineage>
        <taxon>Bacteria</taxon>
        <taxon>Bacillati</taxon>
        <taxon>Actinomycetota</taxon>
        <taxon>Actinomycetes</taxon>
        <taxon>Micrococcales</taxon>
        <taxon>Intrasporangiaceae</taxon>
        <taxon>Terrabacter</taxon>
    </lineage>
</organism>
<reference evidence="11" key="1">
    <citation type="journal article" date="2019" name="Int. J. Syst. Evol. Microbiol.">
        <title>The Global Catalogue of Microorganisms (GCM) 10K type strain sequencing project: providing services to taxonomists for standard genome sequencing and annotation.</title>
        <authorList>
            <consortium name="The Broad Institute Genomics Platform"/>
            <consortium name="The Broad Institute Genome Sequencing Center for Infectious Disease"/>
            <person name="Wu L."/>
            <person name="Ma J."/>
        </authorList>
    </citation>
    <scope>NUCLEOTIDE SEQUENCE [LARGE SCALE GENOMIC DNA]</scope>
    <source>
        <strain evidence="11">CCUG 57508</strain>
    </source>
</reference>
<dbReference type="GO" id="GO:0005524">
    <property type="term" value="F:ATP binding"/>
    <property type="evidence" value="ECO:0007669"/>
    <property type="project" value="UniProtKB-KW"/>
</dbReference>
<dbReference type="InterPro" id="IPR003593">
    <property type="entry name" value="AAA+_ATPase"/>
</dbReference>
<dbReference type="InterPro" id="IPR017871">
    <property type="entry name" value="ABC_transporter-like_CS"/>
</dbReference>
<evidence type="ECO:0000256" key="1">
    <source>
        <dbReference type="ARBA" id="ARBA00004651"/>
    </source>
</evidence>
<dbReference type="InterPro" id="IPR027417">
    <property type="entry name" value="P-loop_NTPase"/>
</dbReference>
<dbReference type="SMART" id="SM00382">
    <property type="entry name" value="AAA"/>
    <property type="match status" value="1"/>
</dbReference>
<sequence>MIQTLHLLRPYAAKHRRALALGGALAILEVLVGLAQPWPVSLLVGDVLTRAADGSGGTAGIAKGLSPGAAVAIGVASLVVIYVLAAVVDYWSTRLLSSTGLRMAADVRVDVYTHLQRQSLQYHAHQRVGDLTSRVTSDVDRMQDLLVQTLAVLLPNSMLVVGMATVMVLLDPTFAVVAFLATPLLGFVIFRSTRALKSAARRARTADGQVAAAAAEGLSVMPLVQASSLEERMRDRMESLSVTSLNQGLEATRLQARFSPVVDVASAASVAVVLAVGSWRVIEGRLSVAVLLVFLGYVSSLYKPLKALAKLSTITSKGTAAAERVADVLSLVPAVRSAPDAVPAGRLTGRIDLVDVTFSYGREPVLRDLTLHVDAGETLALVGRTGAGKSTVAALVPRLMDVQSGRVLHDGRDVRTLELASLRSQVSLVLQDCVLLHGTLYDNIACGRPGATQTEVMRAAKLALVDEFAHRLPRGLDTPVGERGVMLSGGQRQRIAIARAILRDTPILVLDEPTSALDVQSEQLIVQALEALPRDRTMLVIAHRLSTVRRADRVAVMEGGRLVEQGAPEWLLRGGGHFARLAGAGEGLFVTDTALPADGGRR</sequence>
<dbReference type="InterPro" id="IPR036640">
    <property type="entry name" value="ABC1_TM_sf"/>
</dbReference>
<dbReference type="Proteomes" id="UP001597046">
    <property type="component" value="Unassembled WGS sequence"/>
</dbReference>
<protein>
    <submittedName>
        <fullName evidence="10">ABC transporter ATP-binding protein</fullName>
    </submittedName>
</protein>
<evidence type="ECO:0000256" key="5">
    <source>
        <dbReference type="ARBA" id="ARBA00022989"/>
    </source>
</evidence>
<comment type="caution">
    <text evidence="10">The sequence shown here is derived from an EMBL/GenBank/DDBJ whole genome shotgun (WGS) entry which is preliminary data.</text>
</comment>
<feature type="domain" description="ABC transmembrane type-1" evidence="9">
    <location>
        <begin position="20"/>
        <end position="317"/>
    </location>
</feature>
<feature type="transmembrane region" description="Helical" evidence="7">
    <location>
        <begin position="69"/>
        <end position="92"/>
    </location>
</feature>
<keyword evidence="6 7" id="KW-0472">Membrane</keyword>
<dbReference type="Gene3D" id="3.40.50.300">
    <property type="entry name" value="P-loop containing nucleotide triphosphate hydrolases"/>
    <property type="match status" value="1"/>
</dbReference>
<evidence type="ECO:0000256" key="6">
    <source>
        <dbReference type="ARBA" id="ARBA00023136"/>
    </source>
</evidence>
<dbReference type="Pfam" id="PF00664">
    <property type="entry name" value="ABC_membrane"/>
    <property type="match status" value="1"/>
</dbReference>
<evidence type="ECO:0000259" key="8">
    <source>
        <dbReference type="PROSITE" id="PS50893"/>
    </source>
</evidence>
<gene>
    <name evidence="10" type="ORF">ACFQ2V_21045</name>
</gene>
<dbReference type="SUPFAM" id="SSF90123">
    <property type="entry name" value="ABC transporter transmembrane region"/>
    <property type="match status" value="1"/>
</dbReference>
<dbReference type="SUPFAM" id="SSF52540">
    <property type="entry name" value="P-loop containing nucleoside triphosphate hydrolases"/>
    <property type="match status" value="1"/>
</dbReference>
<dbReference type="Pfam" id="PF00005">
    <property type="entry name" value="ABC_tran"/>
    <property type="match status" value="1"/>
</dbReference>
<dbReference type="InterPro" id="IPR011527">
    <property type="entry name" value="ABC1_TM_dom"/>
</dbReference>
<feature type="transmembrane region" description="Helical" evidence="7">
    <location>
        <begin position="261"/>
        <end position="279"/>
    </location>
</feature>
<dbReference type="EMBL" id="JBHTKH010000027">
    <property type="protein sequence ID" value="MFD1056801.1"/>
    <property type="molecule type" value="Genomic_DNA"/>
</dbReference>
<evidence type="ECO:0000256" key="7">
    <source>
        <dbReference type="SAM" id="Phobius"/>
    </source>
</evidence>
<evidence type="ECO:0000256" key="3">
    <source>
        <dbReference type="ARBA" id="ARBA00022741"/>
    </source>
</evidence>
<evidence type="ECO:0000256" key="2">
    <source>
        <dbReference type="ARBA" id="ARBA00022692"/>
    </source>
</evidence>
<dbReference type="PROSITE" id="PS00211">
    <property type="entry name" value="ABC_TRANSPORTER_1"/>
    <property type="match status" value="1"/>
</dbReference>
<keyword evidence="11" id="KW-1185">Reference proteome</keyword>
<dbReference type="PANTHER" id="PTHR43394:SF1">
    <property type="entry name" value="ATP-BINDING CASSETTE SUB-FAMILY B MEMBER 10, MITOCHONDRIAL"/>
    <property type="match status" value="1"/>
</dbReference>
<dbReference type="PANTHER" id="PTHR43394">
    <property type="entry name" value="ATP-DEPENDENT PERMEASE MDL1, MITOCHONDRIAL"/>
    <property type="match status" value="1"/>
</dbReference>
<proteinExistence type="predicted"/>
<evidence type="ECO:0000259" key="9">
    <source>
        <dbReference type="PROSITE" id="PS50929"/>
    </source>
</evidence>
<dbReference type="Gene3D" id="1.20.1560.10">
    <property type="entry name" value="ABC transporter type 1, transmembrane domain"/>
    <property type="match status" value="1"/>
</dbReference>
<feature type="transmembrane region" description="Helical" evidence="7">
    <location>
        <begin position="145"/>
        <end position="168"/>
    </location>
</feature>
<dbReference type="PROSITE" id="PS50929">
    <property type="entry name" value="ABC_TM1F"/>
    <property type="match status" value="1"/>
</dbReference>
<dbReference type="RefSeq" id="WP_386054956.1">
    <property type="nucleotide sequence ID" value="NZ_JBHTKH010000027.1"/>
</dbReference>